<evidence type="ECO:0000313" key="2">
    <source>
        <dbReference type="EMBL" id="KAG0557693.1"/>
    </source>
</evidence>
<keyword evidence="3" id="KW-1185">Reference proteome</keyword>
<dbReference type="PANTHER" id="PTHR12181">
    <property type="entry name" value="LIPIN"/>
    <property type="match status" value="1"/>
</dbReference>
<dbReference type="GO" id="GO:0008195">
    <property type="term" value="F:phosphatidate phosphatase activity"/>
    <property type="evidence" value="ECO:0007669"/>
    <property type="project" value="TreeGrafter"/>
</dbReference>
<dbReference type="AlphaFoldDB" id="A0A8T0GFA2"/>
<gene>
    <name evidence="2" type="ORF">KC19_11G149700</name>
</gene>
<accession>A0A8T0GFA2</accession>
<feature type="domain" description="Lipin/Ned1/Smp2 (LNS2)" evidence="1">
    <location>
        <begin position="276"/>
        <end position="349"/>
    </location>
</feature>
<sequence>MASSSDSESPRGVLSKVREESRAFCHSGKRFLLKLPTVLIRPLPYDHRKDIAIEKCSDGSVLTYGFLRALIRFLKKGGWDAVVKMRINDKEIPGFSIPLSKLKDKLQNGELKHPLTPDELNFCTFSEDDENFCIFNKLQDGKNKIVFYAEDRPKVMIKALTYRGSWNSTGHTRSCFNGAQDIIFVEDESDGSLRSFGWFLSLSNSSKCLRMAEGTTDVAIRINGHEVPYFSIKLDRLRRKTMPMENLTTQDRRSQKPWRGVPMVELMNPQENKQIYEHLHEGRNNITFHIKGHPDSEIHARIYNWSRNSKVVIVDIDGTVTKSNGMGMVKNFTEEYYLQPGISRLLLYIKVIS</sequence>
<comment type="caution">
    <text evidence="2">The sequence shown here is derived from an EMBL/GenBank/DDBJ whole genome shotgun (WGS) entry which is preliminary data.</text>
</comment>
<protein>
    <recommendedName>
        <fullName evidence="1">Lipin/Ned1/Smp2 (LNS2) domain-containing protein</fullName>
    </recommendedName>
</protein>
<proteinExistence type="predicted"/>
<organism evidence="2 3">
    <name type="scientific">Ceratodon purpureus</name>
    <name type="common">Fire moss</name>
    <name type="synonym">Dicranum purpureum</name>
    <dbReference type="NCBI Taxonomy" id="3225"/>
    <lineage>
        <taxon>Eukaryota</taxon>
        <taxon>Viridiplantae</taxon>
        <taxon>Streptophyta</taxon>
        <taxon>Embryophyta</taxon>
        <taxon>Bryophyta</taxon>
        <taxon>Bryophytina</taxon>
        <taxon>Bryopsida</taxon>
        <taxon>Dicranidae</taxon>
        <taxon>Pseudoditrichales</taxon>
        <taxon>Ditrichaceae</taxon>
        <taxon>Ceratodon</taxon>
    </lineage>
</organism>
<dbReference type="Proteomes" id="UP000822688">
    <property type="component" value="Chromosome 11"/>
</dbReference>
<evidence type="ECO:0000313" key="3">
    <source>
        <dbReference type="Proteomes" id="UP000822688"/>
    </source>
</evidence>
<dbReference type="InterPro" id="IPR013209">
    <property type="entry name" value="LNS2"/>
</dbReference>
<reference evidence="2 3" key="1">
    <citation type="submission" date="2020-06" db="EMBL/GenBank/DDBJ databases">
        <title>WGS assembly of Ceratodon purpureus strain R40.</title>
        <authorList>
            <person name="Carey S.B."/>
            <person name="Jenkins J."/>
            <person name="Shu S."/>
            <person name="Lovell J.T."/>
            <person name="Sreedasyam A."/>
            <person name="Maumus F."/>
            <person name="Tiley G.P."/>
            <person name="Fernandez-Pozo N."/>
            <person name="Barry K."/>
            <person name="Chen C."/>
            <person name="Wang M."/>
            <person name="Lipzen A."/>
            <person name="Daum C."/>
            <person name="Saski C.A."/>
            <person name="Payton A.C."/>
            <person name="Mcbreen J.C."/>
            <person name="Conrad R.E."/>
            <person name="Kollar L.M."/>
            <person name="Olsson S."/>
            <person name="Huttunen S."/>
            <person name="Landis J.B."/>
            <person name="Wickett N.J."/>
            <person name="Johnson M.G."/>
            <person name="Rensing S.A."/>
            <person name="Grimwood J."/>
            <person name="Schmutz J."/>
            <person name="Mcdaniel S.F."/>
        </authorList>
    </citation>
    <scope>NUCLEOTIDE SEQUENCE [LARGE SCALE GENOMIC DNA]</scope>
    <source>
        <strain evidence="2 3">R40</strain>
    </source>
</reference>
<dbReference type="EMBL" id="CM026432">
    <property type="protein sequence ID" value="KAG0557693.1"/>
    <property type="molecule type" value="Genomic_DNA"/>
</dbReference>
<dbReference type="PANTHER" id="PTHR12181:SF12">
    <property type="entry name" value="PHOSPHATIDATE PHOSPHATASE"/>
    <property type="match status" value="1"/>
</dbReference>
<dbReference type="Pfam" id="PF08235">
    <property type="entry name" value="LNS2"/>
    <property type="match status" value="1"/>
</dbReference>
<dbReference type="InterPro" id="IPR026058">
    <property type="entry name" value="LIPIN"/>
</dbReference>
<evidence type="ECO:0000259" key="1">
    <source>
        <dbReference type="Pfam" id="PF08235"/>
    </source>
</evidence>
<name>A0A8T0GFA2_CERPU</name>